<dbReference type="RefSeq" id="YP_003359468.1">
    <property type="nucleotide sequence ID" value="NC_013710.1"/>
</dbReference>
<protein>
    <submittedName>
        <fullName evidence="1">Uncharacterized protein</fullName>
    </submittedName>
</protein>
<dbReference type="EMBL" id="GU002153">
    <property type="protein sequence ID" value="ACX62016.1"/>
    <property type="molecule type" value="Genomic_DNA"/>
</dbReference>
<name>D2JP87_9STRA</name>
<dbReference type="GeneID" id="8690517"/>
<sequence>MTSNNHHNIKSSYYETNKEESTLLNYQRVKIEQYLQHFLLQKGLLLQNLFFQTNEKSLNLIIYYYTLNFDSTLSKIRTPIACLKLKEVQLRPYNQKNKNIHVRMLKRRINLSDLLTSPEIRKNVFKEKHSDLKFKSNVSIAKKYKNFYNKVSYKTTNVLKKTIFMNIF</sequence>
<accession>D2JP87</accession>
<organism evidence="1">
    <name type="scientific">Ulnaria acus</name>
    <dbReference type="NCBI Taxonomy" id="1436140"/>
    <lineage>
        <taxon>Eukaryota</taxon>
        <taxon>Sar</taxon>
        <taxon>Stramenopiles</taxon>
        <taxon>Ochrophyta</taxon>
        <taxon>Bacillariophyta</taxon>
        <taxon>Fragilariophyceae</taxon>
        <taxon>Fragilariophycidae</taxon>
        <taxon>Licmophorales</taxon>
        <taxon>Ulnariaceae</taxon>
        <taxon>Ulnaria</taxon>
    </lineage>
</organism>
<keyword evidence="1" id="KW-0496">Mitochondrion</keyword>
<proteinExistence type="predicted"/>
<geneLocation type="mitochondrion" evidence="1"/>
<gene>
    <name evidence="1" type="primary">orf168</name>
</gene>
<reference evidence="1" key="1">
    <citation type="journal article" date="2010" name="Curr. Genet.">
        <title>Complete sequence of the mitochondrial genome of a diatom alga Synedra acus and comparative analysis of diatom mitochondrial genomes.</title>
        <authorList>
            <person name="Ravin N.V."/>
            <person name="Galachyants Y.P."/>
            <person name="Mardanov A.V."/>
            <person name="Beletsky A.V."/>
            <person name="Petrova D.P."/>
            <person name="Sherbakova T.A."/>
            <person name="Zakharova Y.R."/>
            <person name="Likhoshway Y.V."/>
            <person name="Skryabin K.G."/>
            <person name="Grachev M.A."/>
        </authorList>
    </citation>
    <scope>NUCLEOTIDE SEQUENCE [LARGE SCALE GENOMIC DNA]</scope>
</reference>
<evidence type="ECO:0000313" key="1">
    <source>
        <dbReference type="EMBL" id="ACX62016.1"/>
    </source>
</evidence>
<dbReference type="AlphaFoldDB" id="D2JP87"/>